<reference evidence="3" key="1">
    <citation type="journal article" date="2022" name="Plant J.">
        <title>Strategies of tolerance reflected in two North American maple genomes.</title>
        <authorList>
            <person name="McEvoy S.L."/>
            <person name="Sezen U.U."/>
            <person name="Trouern-Trend A."/>
            <person name="McMahon S.M."/>
            <person name="Schaberg P.G."/>
            <person name="Yang J."/>
            <person name="Wegrzyn J.L."/>
            <person name="Swenson N.G."/>
        </authorList>
    </citation>
    <scope>NUCLEOTIDE SEQUENCE</scope>
    <source>
        <strain evidence="3">NS2018</strain>
    </source>
</reference>
<dbReference type="Proteomes" id="UP001168877">
    <property type="component" value="Unassembled WGS sequence"/>
</dbReference>
<feature type="chain" id="PRO_5041437651" evidence="2">
    <location>
        <begin position="34"/>
        <end position="169"/>
    </location>
</feature>
<reference evidence="3" key="2">
    <citation type="submission" date="2023-06" db="EMBL/GenBank/DDBJ databases">
        <authorList>
            <person name="Swenson N.G."/>
            <person name="Wegrzyn J.L."/>
            <person name="Mcevoy S.L."/>
        </authorList>
    </citation>
    <scope>NUCLEOTIDE SEQUENCE</scope>
    <source>
        <strain evidence="3">NS2018</strain>
        <tissue evidence="3">Leaf</tissue>
    </source>
</reference>
<proteinExistence type="predicted"/>
<evidence type="ECO:0000256" key="1">
    <source>
        <dbReference type="SAM" id="MobiDB-lite"/>
    </source>
</evidence>
<evidence type="ECO:0000313" key="4">
    <source>
        <dbReference type="Proteomes" id="UP001168877"/>
    </source>
</evidence>
<protein>
    <submittedName>
        <fullName evidence="3">Uncharacterized protein</fullName>
    </submittedName>
</protein>
<evidence type="ECO:0000256" key="2">
    <source>
        <dbReference type="SAM" id="SignalP"/>
    </source>
</evidence>
<organism evidence="3 4">
    <name type="scientific">Acer saccharum</name>
    <name type="common">Sugar maple</name>
    <dbReference type="NCBI Taxonomy" id="4024"/>
    <lineage>
        <taxon>Eukaryota</taxon>
        <taxon>Viridiplantae</taxon>
        <taxon>Streptophyta</taxon>
        <taxon>Embryophyta</taxon>
        <taxon>Tracheophyta</taxon>
        <taxon>Spermatophyta</taxon>
        <taxon>Magnoliopsida</taxon>
        <taxon>eudicotyledons</taxon>
        <taxon>Gunneridae</taxon>
        <taxon>Pentapetalae</taxon>
        <taxon>rosids</taxon>
        <taxon>malvids</taxon>
        <taxon>Sapindales</taxon>
        <taxon>Sapindaceae</taxon>
        <taxon>Hippocastanoideae</taxon>
        <taxon>Acereae</taxon>
        <taxon>Acer</taxon>
    </lineage>
</organism>
<comment type="caution">
    <text evidence="3">The sequence shown here is derived from an EMBL/GenBank/DDBJ whole genome shotgun (WGS) entry which is preliminary data.</text>
</comment>
<feature type="compositionally biased region" description="Low complexity" evidence="1">
    <location>
        <begin position="76"/>
        <end position="88"/>
    </location>
</feature>
<accession>A0AA39VIA8</accession>
<name>A0AA39VIA8_ACESA</name>
<gene>
    <name evidence="3" type="ORF">LWI29_014841</name>
</gene>
<evidence type="ECO:0000313" key="3">
    <source>
        <dbReference type="EMBL" id="KAK0581530.1"/>
    </source>
</evidence>
<dbReference type="EMBL" id="JAUESC010000384">
    <property type="protein sequence ID" value="KAK0581530.1"/>
    <property type="molecule type" value="Genomic_DNA"/>
</dbReference>
<keyword evidence="2" id="KW-0732">Signal</keyword>
<dbReference type="AlphaFoldDB" id="A0AA39VIA8"/>
<feature type="region of interest" description="Disordered" evidence="1">
    <location>
        <begin position="76"/>
        <end position="99"/>
    </location>
</feature>
<sequence>MVNRRLATGDERRWASCFSLWLLSLSLFSLSSSISFDSSRFGGFDEDSSEASRRVPTVVAWSSSVVRRPSFVVRRSSSSLQQRRPASSVQPPSRLVPASPTPSSSFVSFQRHLIWSSSVVPAGWVFISSGSSTTTTTPSWVFNISPFSNLTFAIHPSFGFHLRYFDFET</sequence>
<keyword evidence="4" id="KW-1185">Reference proteome</keyword>
<feature type="signal peptide" evidence="2">
    <location>
        <begin position="1"/>
        <end position="33"/>
    </location>
</feature>